<proteinExistence type="predicted"/>
<sequence length="66" mass="7254">MEKDSLSRWIVLFLVGCLSMGLALWCLTQATGWLTYATWPLAAVGGGCQSRSLGGLYRFFQAQDHA</sequence>
<dbReference type="AlphaFoldDB" id="A0A4Q2EJC5"/>
<dbReference type="EMBL" id="PPCV01000003">
    <property type="protein sequence ID" value="RXW32554.1"/>
    <property type="molecule type" value="Genomic_DNA"/>
</dbReference>
<comment type="caution">
    <text evidence="2">The sequence shown here is derived from an EMBL/GenBank/DDBJ whole genome shotgun (WGS) entry which is preliminary data.</text>
</comment>
<dbReference type="Proteomes" id="UP000290624">
    <property type="component" value="Unassembled WGS sequence"/>
</dbReference>
<accession>A0A4Q2EJC5</accession>
<keyword evidence="3" id="KW-1185">Reference proteome</keyword>
<evidence type="ECO:0000313" key="2">
    <source>
        <dbReference type="EMBL" id="RXW32554.1"/>
    </source>
</evidence>
<evidence type="ECO:0000256" key="1">
    <source>
        <dbReference type="SAM" id="Phobius"/>
    </source>
</evidence>
<protein>
    <submittedName>
        <fullName evidence="2">Uncharacterized protein</fullName>
    </submittedName>
</protein>
<keyword evidence="1" id="KW-0472">Membrane</keyword>
<evidence type="ECO:0000313" key="3">
    <source>
        <dbReference type="Proteomes" id="UP000290624"/>
    </source>
</evidence>
<organism evidence="2 3">
    <name type="scientific">Propioniciclava flava</name>
    <dbReference type="NCBI Taxonomy" id="2072026"/>
    <lineage>
        <taxon>Bacteria</taxon>
        <taxon>Bacillati</taxon>
        <taxon>Actinomycetota</taxon>
        <taxon>Actinomycetes</taxon>
        <taxon>Propionibacteriales</taxon>
        <taxon>Propionibacteriaceae</taxon>
        <taxon>Propioniciclava</taxon>
    </lineage>
</organism>
<reference evidence="2 3" key="1">
    <citation type="submission" date="2018-01" db="EMBL/GenBank/DDBJ databases">
        <title>Lactibacter flavus gen. nov., sp. nov., a novel bacterium of the family Propionibacteriaceae isolated from raw milk and dairy products.</title>
        <authorList>
            <person name="Wenning M."/>
            <person name="Breitenwieser F."/>
            <person name="Huptas C."/>
            <person name="von Neubeck M."/>
            <person name="Busse H.-J."/>
            <person name="Scherer S."/>
        </authorList>
    </citation>
    <scope>NUCLEOTIDE SEQUENCE [LARGE SCALE GENOMIC DNA]</scope>
    <source>
        <strain evidence="2 3">VG341</strain>
    </source>
</reference>
<feature type="transmembrane region" description="Helical" evidence="1">
    <location>
        <begin position="6"/>
        <end position="27"/>
    </location>
</feature>
<name>A0A4Q2EJC5_9ACTN</name>
<keyword evidence="1" id="KW-1133">Transmembrane helix</keyword>
<keyword evidence="1" id="KW-0812">Transmembrane</keyword>
<gene>
    <name evidence="2" type="ORF">C1706_05150</name>
</gene>